<keyword evidence="6" id="KW-0949">S-adenosyl-L-methionine</keyword>
<dbReference type="EC" id="2.1.1.386" evidence="11"/>
<gene>
    <name evidence="14" type="ORF">GGX14DRAFT_419287</name>
</gene>
<dbReference type="GO" id="GO:0030422">
    <property type="term" value="P:siRNA processing"/>
    <property type="evidence" value="ECO:0007669"/>
    <property type="project" value="TreeGrafter"/>
</dbReference>
<dbReference type="GO" id="GO:0090486">
    <property type="term" value="F:small RNA 2'-O-methyltransferase activity"/>
    <property type="evidence" value="ECO:0007669"/>
    <property type="project" value="UniProtKB-EC"/>
</dbReference>
<dbReference type="GO" id="GO:0005737">
    <property type="term" value="C:cytoplasm"/>
    <property type="evidence" value="ECO:0007669"/>
    <property type="project" value="TreeGrafter"/>
</dbReference>
<evidence type="ECO:0000256" key="10">
    <source>
        <dbReference type="ARBA" id="ARBA00023158"/>
    </source>
</evidence>
<comment type="cofactor">
    <cofactor evidence="1">
        <name>Mg(2+)</name>
        <dbReference type="ChEBI" id="CHEBI:18420"/>
    </cofactor>
</comment>
<keyword evidence="5" id="KW-0808">Transferase</keyword>
<evidence type="ECO:0000256" key="5">
    <source>
        <dbReference type="ARBA" id="ARBA00022679"/>
    </source>
</evidence>
<keyword evidence="7" id="KW-0479">Metal-binding</keyword>
<dbReference type="GO" id="GO:0046872">
    <property type="term" value="F:metal ion binding"/>
    <property type="evidence" value="ECO:0007669"/>
    <property type="project" value="UniProtKB-KW"/>
</dbReference>
<keyword evidence="10" id="KW-0943">RNA-mediated gene silencing</keyword>
<organism evidence="14 15">
    <name type="scientific">Mycena pura</name>
    <dbReference type="NCBI Taxonomy" id="153505"/>
    <lineage>
        <taxon>Eukaryota</taxon>
        <taxon>Fungi</taxon>
        <taxon>Dikarya</taxon>
        <taxon>Basidiomycota</taxon>
        <taxon>Agaricomycotina</taxon>
        <taxon>Agaricomycetes</taxon>
        <taxon>Agaricomycetidae</taxon>
        <taxon>Agaricales</taxon>
        <taxon>Marasmiineae</taxon>
        <taxon>Mycenaceae</taxon>
        <taxon>Mycena</taxon>
    </lineage>
</organism>
<dbReference type="GO" id="GO:0005634">
    <property type="term" value="C:nucleus"/>
    <property type="evidence" value="ECO:0007669"/>
    <property type="project" value="TreeGrafter"/>
</dbReference>
<dbReference type="Gene3D" id="3.40.50.150">
    <property type="entry name" value="Vaccinia Virus protein VP39"/>
    <property type="match status" value="1"/>
</dbReference>
<evidence type="ECO:0000256" key="6">
    <source>
        <dbReference type="ARBA" id="ARBA00022691"/>
    </source>
</evidence>
<comment type="catalytic activity">
    <reaction evidence="12">
        <text>small RNA 3'-end nucleotide + S-adenosyl-L-methionine = small RNA 3'-end 2'-O-methylnucleotide + S-adenosyl-L-homocysteine + H(+)</text>
        <dbReference type="Rhea" id="RHEA:37887"/>
        <dbReference type="Rhea" id="RHEA-COMP:10415"/>
        <dbReference type="Rhea" id="RHEA-COMP:10416"/>
        <dbReference type="ChEBI" id="CHEBI:15378"/>
        <dbReference type="ChEBI" id="CHEBI:57856"/>
        <dbReference type="ChEBI" id="CHEBI:59789"/>
        <dbReference type="ChEBI" id="CHEBI:74896"/>
        <dbReference type="ChEBI" id="CHEBI:74898"/>
        <dbReference type="EC" id="2.1.1.386"/>
    </reaction>
</comment>
<evidence type="ECO:0000256" key="8">
    <source>
        <dbReference type="ARBA" id="ARBA00022842"/>
    </source>
</evidence>
<evidence type="ECO:0000313" key="15">
    <source>
        <dbReference type="Proteomes" id="UP001219525"/>
    </source>
</evidence>
<dbReference type="EMBL" id="JARJCW010000003">
    <property type="protein sequence ID" value="KAJ7227368.1"/>
    <property type="molecule type" value="Genomic_DNA"/>
</dbReference>
<evidence type="ECO:0000256" key="12">
    <source>
        <dbReference type="ARBA" id="ARBA00048418"/>
    </source>
</evidence>
<evidence type="ECO:0000256" key="7">
    <source>
        <dbReference type="ARBA" id="ARBA00022723"/>
    </source>
</evidence>
<dbReference type="InterPro" id="IPR026610">
    <property type="entry name" value="Hen1"/>
</dbReference>
<evidence type="ECO:0000256" key="1">
    <source>
        <dbReference type="ARBA" id="ARBA00001946"/>
    </source>
</evidence>
<dbReference type="GO" id="GO:0003723">
    <property type="term" value="F:RNA binding"/>
    <property type="evidence" value="ECO:0007669"/>
    <property type="project" value="UniProtKB-KW"/>
</dbReference>
<accession>A0AAD7E436</accession>
<evidence type="ECO:0000313" key="14">
    <source>
        <dbReference type="EMBL" id="KAJ7227368.1"/>
    </source>
</evidence>
<proteinExistence type="inferred from homology"/>
<dbReference type="AlphaFoldDB" id="A0AAD7E436"/>
<name>A0AAD7E436_9AGAR</name>
<feature type="region of interest" description="Disordered" evidence="13">
    <location>
        <begin position="449"/>
        <end position="514"/>
    </location>
</feature>
<dbReference type="GO" id="GO:0001510">
    <property type="term" value="P:RNA methylation"/>
    <property type="evidence" value="ECO:0007669"/>
    <property type="project" value="InterPro"/>
</dbReference>
<evidence type="ECO:0000256" key="3">
    <source>
        <dbReference type="ARBA" id="ARBA00021330"/>
    </source>
</evidence>
<dbReference type="PANTHER" id="PTHR21404">
    <property type="entry name" value="HEN1"/>
    <property type="match status" value="1"/>
</dbReference>
<evidence type="ECO:0000256" key="2">
    <source>
        <dbReference type="ARBA" id="ARBA00009026"/>
    </source>
</evidence>
<evidence type="ECO:0000256" key="9">
    <source>
        <dbReference type="ARBA" id="ARBA00022884"/>
    </source>
</evidence>
<protein>
    <recommendedName>
        <fullName evidence="3">Small RNA 2'-O-methyltransferase</fullName>
        <ecNumber evidence="11">2.1.1.386</ecNumber>
    </recommendedName>
</protein>
<dbReference type="Proteomes" id="UP001219525">
    <property type="component" value="Unassembled WGS sequence"/>
</dbReference>
<evidence type="ECO:0000256" key="4">
    <source>
        <dbReference type="ARBA" id="ARBA00022603"/>
    </source>
</evidence>
<dbReference type="Pfam" id="PF13489">
    <property type="entry name" value="Methyltransf_23"/>
    <property type="match status" value="1"/>
</dbReference>
<dbReference type="SUPFAM" id="SSF53335">
    <property type="entry name" value="S-adenosyl-L-methionine-dependent methyltransferases"/>
    <property type="match status" value="1"/>
</dbReference>
<evidence type="ECO:0000256" key="11">
    <source>
        <dbReference type="ARBA" id="ARBA00035025"/>
    </source>
</evidence>
<dbReference type="InterPro" id="IPR029063">
    <property type="entry name" value="SAM-dependent_MTases_sf"/>
</dbReference>
<keyword evidence="15" id="KW-1185">Reference proteome</keyword>
<comment type="caution">
    <text evidence="14">The sequence shown here is derived from an EMBL/GenBank/DDBJ whole genome shotgun (WGS) entry which is preliminary data.</text>
</comment>
<keyword evidence="8" id="KW-0460">Magnesium</keyword>
<keyword evidence="4" id="KW-0489">Methyltransferase</keyword>
<evidence type="ECO:0000256" key="13">
    <source>
        <dbReference type="SAM" id="MobiDB-lite"/>
    </source>
</evidence>
<reference evidence="14" key="1">
    <citation type="submission" date="2023-03" db="EMBL/GenBank/DDBJ databases">
        <title>Massive genome expansion in bonnet fungi (Mycena s.s.) driven by repeated elements and novel gene families across ecological guilds.</title>
        <authorList>
            <consortium name="Lawrence Berkeley National Laboratory"/>
            <person name="Harder C.B."/>
            <person name="Miyauchi S."/>
            <person name="Viragh M."/>
            <person name="Kuo A."/>
            <person name="Thoen E."/>
            <person name="Andreopoulos B."/>
            <person name="Lu D."/>
            <person name="Skrede I."/>
            <person name="Drula E."/>
            <person name="Henrissat B."/>
            <person name="Morin E."/>
            <person name="Kohler A."/>
            <person name="Barry K."/>
            <person name="LaButti K."/>
            <person name="Morin E."/>
            <person name="Salamov A."/>
            <person name="Lipzen A."/>
            <person name="Mereny Z."/>
            <person name="Hegedus B."/>
            <person name="Baldrian P."/>
            <person name="Stursova M."/>
            <person name="Weitz H."/>
            <person name="Taylor A."/>
            <person name="Grigoriev I.V."/>
            <person name="Nagy L.G."/>
            <person name="Martin F."/>
            <person name="Kauserud H."/>
        </authorList>
    </citation>
    <scope>NUCLEOTIDE SEQUENCE</scope>
    <source>
        <strain evidence="14">9144</strain>
    </source>
</reference>
<comment type="similarity">
    <text evidence="2">Belongs to the methyltransferase superfamily. HEN1 family.</text>
</comment>
<sequence length="514" mass="57264">MATMDVTATIHEIEEHDGDLAEEIDLDDTQPPVHFYPPLYLQRRIWILDILRRENIVDVLDVGCGEGQLLSVLAQPAPWLAPPLVSIFPQNDARNSDAVELSYRSDMPNLHPRRIAGLDISASDLAFAVKETQPPGDTASEDIDNPYTVHVTRWEDLNAKVWKGGLEVVNEEFVGVECIVCTEVIEHLPPDILPALAPMLLGIYQPQRLLITTPSFTFNTRFTRPGAPRSVRLRQGYADPTGRTDRVFRHHDHKFEWTPEEFEVWCREASEQWGYDIEELGGVGRALEDDPWGRDDALGNASLVVSFCRKEDGRAAERAGKARAVLDGLALGGEPHELLAEHLHKAHEMSRRAPTTDSVKDIGDLVKAKMEGCREAIIPLEQIWFEKDVGVLCGGWIEVLIWAVEAYDGLNVLKANDGTKEWSIELVGGVKEPVLFWNNEAETSVDLIPHDWIPGQDPGEQSDEDVPSTVSSTGADGDVSWDGSEIEDDTTWSKEGWATSEEREQGWGGCEQEA</sequence>
<keyword evidence="9" id="KW-0694">RNA-binding</keyword>
<dbReference type="PANTHER" id="PTHR21404:SF3">
    <property type="entry name" value="SMALL RNA 2'-O-METHYLTRANSFERASE"/>
    <property type="match status" value="1"/>
</dbReference>